<organism evidence="1 2">
    <name type="scientific">Jaapia argillacea MUCL 33604</name>
    <dbReference type="NCBI Taxonomy" id="933084"/>
    <lineage>
        <taxon>Eukaryota</taxon>
        <taxon>Fungi</taxon>
        <taxon>Dikarya</taxon>
        <taxon>Basidiomycota</taxon>
        <taxon>Agaricomycotina</taxon>
        <taxon>Agaricomycetes</taxon>
        <taxon>Agaricomycetidae</taxon>
        <taxon>Jaapiales</taxon>
        <taxon>Jaapiaceae</taxon>
        <taxon>Jaapia</taxon>
    </lineage>
</organism>
<protein>
    <submittedName>
        <fullName evidence="1">Uncharacterized protein</fullName>
    </submittedName>
</protein>
<accession>A0A067QHQ3</accession>
<dbReference type="Proteomes" id="UP000027265">
    <property type="component" value="Unassembled WGS sequence"/>
</dbReference>
<proteinExistence type="predicted"/>
<reference evidence="2" key="1">
    <citation type="journal article" date="2014" name="Proc. Natl. Acad. Sci. U.S.A.">
        <title>Extensive sampling of basidiomycete genomes demonstrates inadequacy of the white-rot/brown-rot paradigm for wood decay fungi.</title>
        <authorList>
            <person name="Riley R."/>
            <person name="Salamov A.A."/>
            <person name="Brown D.W."/>
            <person name="Nagy L.G."/>
            <person name="Floudas D."/>
            <person name="Held B.W."/>
            <person name="Levasseur A."/>
            <person name="Lombard V."/>
            <person name="Morin E."/>
            <person name="Otillar R."/>
            <person name="Lindquist E.A."/>
            <person name="Sun H."/>
            <person name="LaButti K.M."/>
            <person name="Schmutz J."/>
            <person name="Jabbour D."/>
            <person name="Luo H."/>
            <person name="Baker S.E."/>
            <person name="Pisabarro A.G."/>
            <person name="Walton J.D."/>
            <person name="Blanchette R.A."/>
            <person name="Henrissat B."/>
            <person name="Martin F."/>
            <person name="Cullen D."/>
            <person name="Hibbett D.S."/>
            <person name="Grigoriev I.V."/>
        </authorList>
    </citation>
    <scope>NUCLEOTIDE SEQUENCE [LARGE SCALE GENOMIC DNA]</scope>
    <source>
        <strain evidence="2">MUCL 33604</strain>
    </source>
</reference>
<dbReference type="InParanoid" id="A0A067QHQ3"/>
<gene>
    <name evidence="1" type="ORF">JAAARDRAFT_364385</name>
</gene>
<evidence type="ECO:0000313" key="2">
    <source>
        <dbReference type="Proteomes" id="UP000027265"/>
    </source>
</evidence>
<sequence>MRRPLSYGSRVFSRISSKHQTSMTISHCDHLAWDQGDSHEKRVLKSRTSRFQAAVSPLVIIIYSTSRRECGDPVLLFEALEILSACRVGKDVVTIHDVLSLGALVVPSSSLSGHCVAFGRADFHSSFTYKLKMAIWSTQAGPVLAGEADLDTK</sequence>
<evidence type="ECO:0000313" key="1">
    <source>
        <dbReference type="EMBL" id="KDQ63037.1"/>
    </source>
</evidence>
<dbReference type="EMBL" id="KL197710">
    <property type="protein sequence ID" value="KDQ63037.1"/>
    <property type="molecule type" value="Genomic_DNA"/>
</dbReference>
<name>A0A067QHQ3_9AGAM</name>
<keyword evidence="2" id="KW-1185">Reference proteome</keyword>
<dbReference type="HOGENOM" id="CLU_1713536_0_0_1"/>
<dbReference type="AlphaFoldDB" id="A0A067QHQ3"/>